<dbReference type="STRING" id="565045.NOR51B_1767"/>
<reference evidence="3" key="1">
    <citation type="journal article" date="2013" name="BMC Microbiol.">
        <title>Taxonomy and evolution of bacteriochlorophyll a-containing members of the OM60/NOR5 clade of marine gammaproteobacteria: description of Luminiphilus syltensis gen. nov., sp. nov., reclassification of Haliea rubra as Pseudohaliea rubra gen. nov., comb. nov., and emendation of Chromatocurvus halotolerans.</title>
        <authorList>
            <person name="Spring S."/>
            <person name="Riedel T."/>
            <person name="Sproer C."/>
            <person name="Yan S."/>
            <person name="Harder J."/>
            <person name="Fuchs B.M."/>
        </authorList>
    </citation>
    <scope>NUCLEOTIDE SEQUENCE [LARGE SCALE GENOMIC DNA]</scope>
    <source>
        <strain evidence="3">NOR51-B</strain>
    </source>
</reference>
<dbReference type="HOGENOM" id="CLU_2093880_0_0_6"/>
<protein>
    <recommendedName>
        <fullName evidence="4">Lipoprotein</fullName>
    </recommendedName>
</protein>
<dbReference type="RefSeq" id="WP_009020566.1">
    <property type="nucleotide sequence ID" value="NZ_DS999411.1"/>
</dbReference>
<keyword evidence="1" id="KW-0732">Signal</keyword>
<gene>
    <name evidence="2" type="ORF">NOR51B_1767</name>
</gene>
<evidence type="ECO:0000313" key="2">
    <source>
        <dbReference type="EMBL" id="EED35820.1"/>
    </source>
</evidence>
<dbReference type="Proteomes" id="UP000004699">
    <property type="component" value="Unassembled WGS sequence"/>
</dbReference>
<keyword evidence="3" id="KW-1185">Reference proteome</keyword>
<dbReference type="AlphaFoldDB" id="B8KTV6"/>
<dbReference type="EMBL" id="DS999411">
    <property type="protein sequence ID" value="EED35820.1"/>
    <property type="molecule type" value="Genomic_DNA"/>
</dbReference>
<evidence type="ECO:0000256" key="1">
    <source>
        <dbReference type="SAM" id="SignalP"/>
    </source>
</evidence>
<evidence type="ECO:0008006" key="4">
    <source>
        <dbReference type="Google" id="ProtNLM"/>
    </source>
</evidence>
<proteinExistence type="predicted"/>
<accession>B8KTV6</accession>
<feature type="chain" id="PRO_5002876211" description="Lipoprotein" evidence="1">
    <location>
        <begin position="29"/>
        <end position="116"/>
    </location>
</feature>
<evidence type="ECO:0000313" key="3">
    <source>
        <dbReference type="Proteomes" id="UP000004699"/>
    </source>
</evidence>
<organism evidence="2 3">
    <name type="scientific">Luminiphilus syltensis NOR5-1B</name>
    <dbReference type="NCBI Taxonomy" id="565045"/>
    <lineage>
        <taxon>Bacteria</taxon>
        <taxon>Pseudomonadati</taxon>
        <taxon>Pseudomonadota</taxon>
        <taxon>Gammaproteobacteria</taxon>
        <taxon>Cellvibrionales</taxon>
        <taxon>Halieaceae</taxon>
        <taxon>Luminiphilus</taxon>
    </lineage>
</organism>
<sequence>MQTASANRFPVHRLTAISALSLLLVACAKTSDSSVWYPAVQAEEFFASSASQGALLEGEVASLNLSCSELLPAARTSLNNPGSPGARALIDTCAAQGLGFLGEVECRNDALSVSCK</sequence>
<feature type="signal peptide" evidence="1">
    <location>
        <begin position="1"/>
        <end position="28"/>
    </location>
</feature>
<name>B8KTV6_9GAMM</name>